<dbReference type="InterPro" id="IPR000835">
    <property type="entry name" value="HTH_MarR-typ"/>
</dbReference>
<dbReference type="SUPFAM" id="SSF46785">
    <property type="entry name" value="Winged helix' DNA-binding domain"/>
    <property type="match status" value="1"/>
</dbReference>
<dbReference type="InterPro" id="IPR011991">
    <property type="entry name" value="ArsR-like_HTH"/>
</dbReference>
<dbReference type="PROSITE" id="PS50995">
    <property type="entry name" value="HTH_MARR_2"/>
    <property type="match status" value="1"/>
</dbReference>
<dbReference type="AlphaFoldDB" id="A0A3N4VDR6"/>
<dbReference type="GO" id="GO:0006950">
    <property type="term" value="P:response to stress"/>
    <property type="evidence" value="ECO:0007669"/>
    <property type="project" value="TreeGrafter"/>
</dbReference>
<comment type="caution">
    <text evidence="2">The sequence shown here is derived from an EMBL/GenBank/DDBJ whole genome shotgun (WGS) entry which is preliminary data.</text>
</comment>
<organism evidence="2 3">
    <name type="scientific">Vulcaniibacterium tengchongense</name>
    <dbReference type="NCBI Taxonomy" id="1273429"/>
    <lineage>
        <taxon>Bacteria</taxon>
        <taxon>Pseudomonadati</taxon>
        <taxon>Pseudomonadota</taxon>
        <taxon>Gammaproteobacteria</taxon>
        <taxon>Lysobacterales</taxon>
        <taxon>Lysobacteraceae</taxon>
        <taxon>Vulcaniibacterium</taxon>
    </lineage>
</organism>
<feature type="domain" description="HTH marR-type" evidence="1">
    <location>
        <begin position="20"/>
        <end position="152"/>
    </location>
</feature>
<dbReference type="Pfam" id="PF01047">
    <property type="entry name" value="MarR"/>
    <property type="match status" value="1"/>
</dbReference>
<evidence type="ECO:0000313" key="3">
    <source>
        <dbReference type="Proteomes" id="UP000269708"/>
    </source>
</evidence>
<dbReference type="CDD" id="cd00090">
    <property type="entry name" value="HTH_ARSR"/>
    <property type="match status" value="1"/>
</dbReference>
<sequence length="157" mass="17225">MSWAPAIAPPHAVEPPPAGDSLLGHWLAMVSRHRQLRLERAARRLRITVTEWLALRQLQRSGRVTQCRLAEAAGLTPPSLSRALASLEEMGCVTRSADPHDLRSIRVDITDAGRALVARLLETEREVDRELFACLGPARCEELAGALRAVVAGDRRA</sequence>
<dbReference type="InterPro" id="IPR036388">
    <property type="entry name" value="WH-like_DNA-bd_sf"/>
</dbReference>
<protein>
    <submittedName>
        <fullName evidence="2">DNA-binding MarR family transcriptional regulator</fullName>
    </submittedName>
</protein>
<dbReference type="GO" id="GO:0003700">
    <property type="term" value="F:DNA-binding transcription factor activity"/>
    <property type="evidence" value="ECO:0007669"/>
    <property type="project" value="InterPro"/>
</dbReference>
<keyword evidence="2" id="KW-0238">DNA-binding</keyword>
<evidence type="ECO:0000313" key="2">
    <source>
        <dbReference type="EMBL" id="RPE79635.1"/>
    </source>
</evidence>
<keyword evidence="3" id="KW-1185">Reference proteome</keyword>
<dbReference type="PRINTS" id="PR00598">
    <property type="entry name" value="HTHMARR"/>
</dbReference>
<gene>
    <name evidence="2" type="ORF">EDC50_1458</name>
</gene>
<dbReference type="InterPro" id="IPR036390">
    <property type="entry name" value="WH_DNA-bd_sf"/>
</dbReference>
<dbReference type="RefSeq" id="WP_123769826.1">
    <property type="nucleotide sequence ID" value="NZ_RKQN01000002.1"/>
</dbReference>
<dbReference type="OrthoDB" id="9815567at2"/>
<proteinExistence type="predicted"/>
<dbReference type="Gene3D" id="1.10.10.10">
    <property type="entry name" value="Winged helix-like DNA-binding domain superfamily/Winged helix DNA-binding domain"/>
    <property type="match status" value="1"/>
</dbReference>
<accession>A0A3N4VDR6</accession>
<dbReference type="PANTHER" id="PTHR33164">
    <property type="entry name" value="TRANSCRIPTIONAL REGULATOR, MARR FAMILY"/>
    <property type="match status" value="1"/>
</dbReference>
<dbReference type="GO" id="GO:0003677">
    <property type="term" value="F:DNA binding"/>
    <property type="evidence" value="ECO:0007669"/>
    <property type="project" value="UniProtKB-KW"/>
</dbReference>
<dbReference type="PANTHER" id="PTHR33164:SF43">
    <property type="entry name" value="HTH-TYPE TRANSCRIPTIONAL REPRESSOR YETL"/>
    <property type="match status" value="1"/>
</dbReference>
<evidence type="ECO:0000259" key="1">
    <source>
        <dbReference type="PROSITE" id="PS50995"/>
    </source>
</evidence>
<dbReference type="SMART" id="SM00347">
    <property type="entry name" value="HTH_MARR"/>
    <property type="match status" value="1"/>
</dbReference>
<dbReference type="Proteomes" id="UP000269708">
    <property type="component" value="Unassembled WGS sequence"/>
</dbReference>
<reference evidence="2 3" key="1">
    <citation type="submission" date="2018-11" db="EMBL/GenBank/DDBJ databases">
        <title>Genomic Encyclopedia of Type Strains, Phase IV (KMG-IV): sequencing the most valuable type-strain genomes for metagenomic binning, comparative biology and taxonomic classification.</title>
        <authorList>
            <person name="Goeker M."/>
        </authorList>
    </citation>
    <scope>NUCLEOTIDE SEQUENCE [LARGE SCALE GENOMIC DNA]</scope>
    <source>
        <strain evidence="2 3">DSM 25623</strain>
    </source>
</reference>
<dbReference type="EMBL" id="RKQN01000002">
    <property type="protein sequence ID" value="RPE79635.1"/>
    <property type="molecule type" value="Genomic_DNA"/>
</dbReference>
<dbReference type="InterPro" id="IPR039422">
    <property type="entry name" value="MarR/SlyA-like"/>
</dbReference>
<name>A0A3N4VDR6_9GAMM</name>